<name>A0A2Z3HSM3_9CAUL</name>
<dbReference type="Pfam" id="PF19802">
    <property type="entry name" value="DUF6285"/>
    <property type="match status" value="1"/>
</dbReference>
<feature type="domain" description="DUF6285" evidence="1">
    <location>
        <begin position="23"/>
        <end position="113"/>
    </location>
</feature>
<dbReference type="GO" id="GO:0016301">
    <property type="term" value="F:kinase activity"/>
    <property type="evidence" value="ECO:0007669"/>
    <property type="project" value="UniProtKB-KW"/>
</dbReference>
<evidence type="ECO:0000313" key="2">
    <source>
        <dbReference type="EMBL" id="AWM77186.1"/>
    </source>
</evidence>
<keyword evidence="2" id="KW-0808">Transferase</keyword>
<sequence>MIEHPRADELIEAVAGWVESIRPQLDPRDAFLSRVAVNALNAVKRELVQGPAAEAAAVARLSALLGVEGDIKALNAELCERLRQGAMDVSTPGLLAALKAGIEDQIAIDQPSYVSVKVR</sequence>
<evidence type="ECO:0000259" key="1">
    <source>
        <dbReference type="Pfam" id="PF19802"/>
    </source>
</evidence>
<keyword evidence="3" id="KW-1185">Reference proteome</keyword>
<dbReference type="RefSeq" id="WP_110449755.1">
    <property type="nucleotide sequence ID" value="NZ_CP029479.1"/>
</dbReference>
<proteinExistence type="predicted"/>
<reference evidence="3" key="1">
    <citation type="submission" date="2018-05" db="EMBL/GenBank/DDBJ databases">
        <title>Genome sequencing of Phenylobacterium sp. HYN0004.</title>
        <authorList>
            <person name="Yi H."/>
            <person name="Baek C."/>
        </authorList>
    </citation>
    <scope>NUCLEOTIDE SEQUENCE [LARGE SCALE GENOMIC DNA]</scope>
    <source>
        <strain evidence="3">HYN0004</strain>
    </source>
</reference>
<dbReference type="OrthoDB" id="8854461at2"/>
<keyword evidence="2" id="KW-0418">Kinase</keyword>
<dbReference type="InterPro" id="IPR046252">
    <property type="entry name" value="DUF6285"/>
</dbReference>
<dbReference type="KEGG" id="phb:HYN04_05065"/>
<dbReference type="AlphaFoldDB" id="A0A2Z3HSM3"/>
<dbReference type="EMBL" id="CP029479">
    <property type="protein sequence ID" value="AWM77186.1"/>
    <property type="molecule type" value="Genomic_DNA"/>
</dbReference>
<accession>A0A2Z3HSM3</accession>
<evidence type="ECO:0000313" key="3">
    <source>
        <dbReference type="Proteomes" id="UP000247763"/>
    </source>
</evidence>
<gene>
    <name evidence="2" type="ORF">HYN04_05065</name>
</gene>
<organism evidence="2 3">
    <name type="scientific">Phenylobacterium parvum</name>
    <dbReference type="NCBI Taxonomy" id="2201350"/>
    <lineage>
        <taxon>Bacteria</taxon>
        <taxon>Pseudomonadati</taxon>
        <taxon>Pseudomonadota</taxon>
        <taxon>Alphaproteobacteria</taxon>
        <taxon>Caulobacterales</taxon>
        <taxon>Caulobacteraceae</taxon>
        <taxon>Phenylobacterium</taxon>
    </lineage>
</organism>
<dbReference type="Proteomes" id="UP000247763">
    <property type="component" value="Chromosome"/>
</dbReference>
<protein>
    <submittedName>
        <fullName evidence="2">Protein kinase</fullName>
    </submittedName>
</protein>